<sequence length="70" mass="7933">MAFRLCWQRSKEDAGHGGFLFDNVIFPLILRDVYADKNRQEAIIKGSDVDWTIVRPSVLNNKPGVTRSGL</sequence>
<dbReference type="Proteomes" id="UP000518315">
    <property type="component" value="Unassembled WGS sequence"/>
</dbReference>
<name>A0A7W5BN97_9HYPH</name>
<feature type="domain" description="NAD(P)-binding" evidence="1">
    <location>
        <begin position="29"/>
        <end position="65"/>
    </location>
</feature>
<dbReference type="Pfam" id="PF13460">
    <property type="entry name" value="NAD_binding_10"/>
    <property type="match status" value="1"/>
</dbReference>
<evidence type="ECO:0000313" key="3">
    <source>
        <dbReference type="Proteomes" id="UP000518315"/>
    </source>
</evidence>
<proteinExistence type="predicted"/>
<comment type="caution">
    <text evidence="2">The sequence shown here is derived from an EMBL/GenBank/DDBJ whole genome shotgun (WGS) entry which is preliminary data.</text>
</comment>
<evidence type="ECO:0000259" key="1">
    <source>
        <dbReference type="Pfam" id="PF13460"/>
    </source>
</evidence>
<dbReference type="Gene3D" id="3.40.50.720">
    <property type="entry name" value="NAD(P)-binding Rossmann-like Domain"/>
    <property type="match status" value="1"/>
</dbReference>
<accession>A0A7W5BN97</accession>
<dbReference type="RefSeq" id="WP_312860837.1">
    <property type="nucleotide sequence ID" value="NZ_JACHXH010000012.1"/>
</dbReference>
<reference evidence="2 3" key="1">
    <citation type="submission" date="2020-08" db="EMBL/GenBank/DDBJ databases">
        <title>Genomic Encyclopedia of Type Strains, Phase III (KMG-III): the genomes of soil and plant-associated and newly described type strains.</title>
        <authorList>
            <person name="Whitman W."/>
        </authorList>
    </citation>
    <scope>NUCLEOTIDE SEQUENCE [LARGE SCALE GENOMIC DNA]</scope>
    <source>
        <strain evidence="2 3">CECT 4113</strain>
    </source>
</reference>
<dbReference type="EMBL" id="JACHXH010000012">
    <property type="protein sequence ID" value="MBB3136006.1"/>
    <property type="molecule type" value="Genomic_DNA"/>
</dbReference>
<organism evidence="2 3">
    <name type="scientific">Rhizobium pisi</name>
    <dbReference type="NCBI Taxonomy" id="574561"/>
    <lineage>
        <taxon>Bacteria</taxon>
        <taxon>Pseudomonadati</taxon>
        <taxon>Pseudomonadota</taxon>
        <taxon>Alphaproteobacteria</taxon>
        <taxon>Hyphomicrobiales</taxon>
        <taxon>Rhizobiaceae</taxon>
        <taxon>Rhizobium/Agrobacterium group</taxon>
        <taxon>Rhizobium</taxon>
    </lineage>
</organism>
<gene>
    <name evidence="2" type="ORF">FHS26_003753</name>
</gene>
<evidence type="ECO:0000313" key="2">
    <source>
        <dbReference type="EMBL" id="MBB3136006.1"/>
    </source>
</evidence>
<protein>
    <submittedName>
        <fullName evidence="2">Uncharacterized protein YbjT (DUF2867 family)</fullName>
    </submittedName>
</protein>
<dbReference type="InterPro" id="IPR016040">
    <property type="entry name" value="NAD(P)-bd_dom"/>
</dbReference>
<dbReference type="AlphaFoldDB" id="A0A7W5BN97"/>
<keyword evidence="3" id="KW-1185">Reference proteome</keyword>